<evidence type="ECO:0000313" key="2">
    <source>
        <dbReference type="EMBL" id="NWD97842.1"/>
    </source>
</evidence>
<gene>
    <name evidence="2" type="ORF">HX871_25750</name>
</gene>
<keyword evidence="3" id="KW-1185">Reference proteome</keyword>
<dbReference type="RefSeq" id="WP_056789463.1">
    <property type="nucleotide sequence ID" value="NZ_JACARY010000063.1"/>
</dbReference>
<proteinExistence type="predicted"/>
<comment type="caution">
    <text evidence="2">The sequence shown here is derived from an EMBL/GenBank/DDBJ whole genome shotgun (WGS) entry which is preliminary data.</text>
</comment>
<sequence>MNSIFYLPRSLSNKDRIYTEEALLAASNYVVVLAEPGGGKTELMGSLARQLGTSTVTANKFKHLGADAENSPLVIDAFDELAKLDQTGIHSLLANARKAKPTRVIISSRSSEWGTAATNAFEDYLGCSPLVVRLCEFEEGEQREIFHHHVRGEEFSKFQAEVARFDLGALLPNPQFLKMFADAYMESGRHFTDKRNIFSQAVERLAKEANVNVAQTLSSKQRVALSSEVFAKLLLSGAEGIGTSELTADRIYPLLASLFDKHTAAEGILATRLFKPGDSADQHRPVHKIVAEYCAADYLAKRIADPVDPLTLHKCLPIIAPNNVVRDELRGLLGWLAALGNRSIQETAIELDPYAVLANGDPSQLEHSSKRLLIQGLKDVETKDPYFRRGDAWRRFSASGFFTQEVMTEIKPLLASGSDGHLRDLILELLTGSPAIAHLTQELRQLVLNSSESEHTRLLASRCLLDLSGHDHRADLAVLVSEASHTSLKIAVTILTAIGAEALGLAYLASFFRVCSNLYPSHQEPYKSTIGTRYFIRRFVGGLDLISIEWLLDDLTKDLVCTCKKKHYECDCRIGISKIVGLMLDRYFDLEMPPFAPKRVWHWIENLIFHEQKSTDQSKAVQVLQNDDGLRQGIMAQALGNLTNSDDIFETKIQKFDFHAHSGLRFQSDDYNFIVDLAFEIDNPALWASYIAMHSFNQSQALRGPNKLRRHMREQALEKPSLMREWVKFNRAVAQSAQSQQKSMSAHRRRMKRRHREQNDIKKLNIQYLRDNRELVESGRHWNCLARFADLVLTAPDQIEHEFGDEVLVRKALRNCLDFIAPDVPNLLRLAELQCASQGAYTEPVLFAACLEIMRSDGNLENVDLPLLNALRTNLDMGYGAVSDEERDALKDEVNRLIFAGAGSAETFLRQYVEPQLAQKGCQHPDIWLLRGDEVFSHLRAAISIEWLDRFSDLALGSLDTLFEIAAEFGDRDVLQKIIAERCSTFMSAWPSPTGDEDLEKRRVFWFVRAFYFLEDAPETYWNWLKTDKDTIFSLNERSGRFNYGEHSHWPKLTLRKVVAVLEAFIDKWPKVDLPSHWGTGSPNEENAYRFLTEIVWLIDLDVSDDAVRVIDRLLADPKFTDMYNDLRSIRARKISQIARRYFEPPTPQEIVDRLNRDMVVNVEGLRQLVLQELQDFQKAINGGEFNSADRFYDNGKHLNEVRATEIIAERLSLILKPQGIVITPEHQLKSANRSDFTTTKLIGGTRRLLVTEVKGQWHRELYTAAAAQLYARYSIHPDAEHQGIYLVIWFGRDVNVAGIKNRNINTAQELKSSIEKTMPPELAGLIDVFVLDVSKP</sequence>
<evidence type="ECO:0000256" key="1">
    <source>
        <dbReference type="SAM" id="MobiDB-lite"/>
    </source>
</evidence>
<feature type="compositionally biased region" description="Basic residues" evidence="1">
    <location>
        <begin position="745"/>
        <end position="756"/>
    </location>
</feature>
<feature type="region of interest" description="Disordered" evidence="1">
    <location>
        <begin position="736"/>
        <end position="756"/>
    </location>
</feature>
<evidence type="ECO:0000313" key="3">
    <source>
        <dbReference type="Proteomes" id="UP000572863"/>
    </source>
</evidence>
<dbReference type="EMBL" id="JACARY010000063">
    <property type="protein sequence ID" value="NWD97842.1"/>
    <property type="molecule type" value="Genomic_DNA"/>
</dbReference>
<dbReference type="InterPro" id="IPR027417">
    <property type="entry name" value="P-loop_NTPase"/>
</dbReference>
<name>A0ABX2R197_9PSED</name>
<reference evidence="2 3" key="1">
    <citation type="submission" date="2020-04" db="EMBL/GenBank/DDBJ databases">
        <title>Molecular characterization of pseudomonads from Agaricus bisporus reveal novel blotch 2 pathogens in Western Europe.</title>
        <authorList>
            <person name="Taparia T."/>
            <person name="Krijger M."/>
            <person name="Haynes E."/>
            <person name="Elpinstone J.G."/>
            <person name="Noble R."/>
            <person name="Van Der Wolf J."/>
        </authorList>
    </citation>
    <scope>NUCLEOTIDE SEQUENCE [LARGE SCALE GENOMIC DNA]</scope>
    <source>
        <strain evidence="2 3">P7774</strain>
    </source>
</reference>
<dbReference type="Proteomes" id="UP000572863">
    <property type="component" value="Unassembled WGS sequence"/>
</dbReference>
<dbReference type="SUPFAM" id="SSF52540">
    <property type="entry name" value="P-loop containing nucleoside triphosphate hydrolases"/>
    <property type="match status" value="1"/>
</dbReference>
<organism evidence="2 3">
    <name type="scientific">Pseudomonas reactans</name>
    <dbReference type="NCBI Taxonomy" id="117680"/>
    <lineage>
        <taxon>Bacteria</taxon>
        <taxon>Pseudomonadati</taxon>
        <taxon>Pseudomonadota</taxon>
        <taxon>Gammaproteobacteria</taxon>
        <taxon>Pseudomonadales</taxon>
        <taxon>Pseudomonadaceae</taxon>
        <taxon>Pseudomonas</taxon>
    </lineage>
</organism>
<evidence type="ECO:0008006" key="4">
    <source>
        <dbReference type="Google" id="ProtNLM"/>
    </source>
</evidence>
<protein>
    <recommendedName>
        <fullName evidence="4">ATP-binding protein</fullName>
    </recommendedName>
</protein>
<accession>A0ABX2R197</accession>